<dbReference type="GO" id="GO:0006835">
    <property type="term" value="P:dicarboxylic acid transport"/>
    <property type="evidence" value="ECO:0007669"/>
    <property type="project" value="TreeGrafter"/>
</dbReference>
<dbReference type="Proteomes" id="UP000007721">
    <property type="component" value="Chromosome"/>
</dbReference>
<dbReference type="Gene3D" id="1.10.3860.10">
    <property type="entry name" value="Sodium:dicarboxylate symporter"/>
    <property type="match status" value="1"/>
</dbReference>
<keyword evidence="6" id="KW-0472">Membrane</keyword>
<keyword evidence="2" id="KW-0813">Transport</keyword>
<organism evidence="7 8">
    <name type="scientific">Geotalea daltonii (strain DSM 22248 / JCM 15807 / FRC-32)</name>
    <name type="common">Geobacter daltonii</name>
    <dbReference type="NCBI Taxonomy" id="316067"/>
    <lineage>
        <taxon>Bacteria</taxon>
        <taxon>Pseudomonadati</taxon>
        <taxon>Thermodesulfobacteriota</taxon>
        <taxon>Desulfuromonadia</taxon>
        <taxon>Geobacterales</taxon>
        <taxon>Geobacteraceae</taxon>
        <taxon>Geotalea</taxon>
    </lineage>
</organism>
<dbReference type="OrthoDB" id="9766690at2"/>
<gene>
    <name evidence="7" type="ordered locus">Geob_0422</name>
</gene>
<dbReference type="EMBL" id="CP001390">
    <property type="protein sequence ID" value="ACM18791.1"/>
    <property type="molecule type" value="Genomic_DNA"/>
</dbReference>
<comment type="subcellular location">
    <subcellularLocation>
        <location evidence="1">Cell membrane</location>
        <topology evidence="1">Multi-pass membrane protein</topology>
    </subcellularLocation>
</comment>
<evidence type="ECO:0000256" key="2">
    <source>
        <dbReference type="ARBA" id="ARBA00022448"/>
    </source>
</evidence>
<dbReference type="STRING" id="316067.Geob_0422"/>
<protein>
    <submittedName>
        <fullName evidence="7">Sodium/dicarboxylate symporter, putative</fullName>
    </submittedName>
</protein>
<evidence type="ECO:0000313" key="8">
    <source>
        <dbReference type="Proteomes" id="UP000007721"/>
    </source>
</evidence>
<dbReference type="SUPFAM" id="SSF118215">
    <property type="entry name" value="Proton glutamate symport protein"/>
    <property type="match status" value="1"/>
</dbReference>
<dbReference type="InterPro" id="IPR001991">
    <property type="entry name" value="Na-dicarboxylate_symporter"/>
</dbReference>
<dbReference type="PANTHER" id="PTHR42865:SF7">
    <property type="entry name" value="PROTON_GLUTAMATE-ASPARTATE SYMPORTER"/>
    <property type="match status" value="1"/>
</dbReference>
<dbReference type="KEGG" id="geo:Geob_0422"/>
<dbReference type="Pfam" id="PF00375">
    <property type="entry name" value="SDF"/>
    <property type="match status" value="1"/>
</dbReference>
<dbReference type="InterPro" id="IPR036458">
    <property type="entry name" value="Na:dicarbo_symporter_sf"/>
</dbReference>
<sequence length="413" mass="43469">MKLLKTYGFSLLLILSISAGLLLGSFHPGAARAIRPLGDLFLNLLFMIIVPLVFFTVSSSIAVSADSRRLTRTSSAMVIVFLATSLVAAVGALLFMLIVQPSPGAGVVLKGQPVQEVPSLLAQLVKAFTASDFPELISRRSMLPLIVFSIGVGLATRSSKEAGASFGRFLAGGAQVFIRMVDYVMYAAPIGLLAWFAATVVDTGEALAAAYFNVFIVYYTFSAFYFVAGFSLYAFLAGGVVAVRRFWAHMLEPSLTALGTCSSMATMPVNLEAAPKMGVPQGISDVVIPVGAALHKDGSVIGGVLKILFAMSLFHQELTFSRLIVVVGVAILVGVVMGAIPSGGMIGEMLILSVFGFPPETLPLLAAISVIIDPLATLLNATGDNVAAMLVTRLTDGVAWEEKEGGQPWARKA</sequence>
<proteinExistence type="predicted"/>
<evidence type="ECO:0000256" key="3">
    <source>
        <dbReference type="ARBA" id="ARBA00022475"/>
    </source>
</evidence>
<reference evidence="7 8" key="1">
    <citation type="submission" date="2009-01" db="EMBL/GenBank/DDBJ databases">
        <title>Complete sequence of Geobacter sp. FRC-32.</title>
        <authorList>
            <consortium name="US DOE Joint Genome Institute"/>
            <person name="Lucas S."/>
            <person name="Copeland A."/>
            <person name="Lapidus A."/>
            <person name="Glavina del Rio T."/>
            <person name="Dalin E."/>
            <person name="Tice H."/>
            <person name="Bruce D."/>
            <person name="Goodwin L."/>
            <person name="Pitluck S."/>
            <person name="Saunders E."/>
            <person name="Brettin T."/>
            <person name="Detter J.C."/>
            <person name="Han C."/>
            <person name="Larimer F."/>
            <person name="Land M."/>
            <person name="Hauser L."/>
            <person name="Kyrpides N."/>
            <person name="Ovchinnikova G."/>
            <person name="Kostka J."/>
            <person name="Richardson P."/>
        </authorList>
    </citation>
    <scope>NUCLEOTIDE SEQUENCE [LARGE SCALE GENOMIC DNA]</scope>
    <source>
        <strain evidence="8">DSM 22248 / JCM 15807 / FRC-32</strain>
    </source>
</reference>
<dbReference type="AlphaFoldDB" id="B9LZ59"/>
<keyword evidence="3" id="KW-1003">Cell membrane</keyword>
<dbReference type="eggNOG" id="COG1301">
    <property type="taxonomic scope" value="Bacteria"/>
</dbReference>
<evidence type="ECO:0000256" key="1">
    <source>
        <dbReference type="ARBA" id="ARBA00004651"/>
    </source>
</evidence>
<evidence type="ECO:0000256" key="6">
    <source>
        <dbReference type="ARBA" id="ARBA00023136"/>
    </source>
</evidence>
<evidence type="ECO:0000256" key="5">
    <source>
        <dbReference type="ARBA" id="ARBA00022989"/>
    </source>
</evidence>
<dbReference type="HOGENOM" id="CLU_019375_7_2_7"/>
<keyword evidence="4" id="KW-0812">Transmembrane</keyword>
<dbReference type="GO" id="GO:0015293">
    <property type="term" value="F:symporter activity"/>
    <property type="evidence" value="ECO:0007669"/>
    <property type="project" value="UniProtKB-KW"/>
</dbReference>
<dbReference type="PRINTS" id="PR00173">
    <property type="entry name" value="EDTRNSPORT"/>
</dbReference>
<accession>B9LZ59</accession>
<dbReference type="RefSeq" id="WP_012645520.1">
    <property type="nucleotide sequence ID" value="NC_011979.1"/>
</dbReference>
<dbReference type="PANTHER" id="PTHR42865">
    <property type="entry name" value="PROTON/GLUTAMATE-ASPARTATE SYMPORTER"/>
    <property type="match status" value="1"/>
</dbReference>
<name>B9LZ59_GEODF</name>
<evidence type="ECO:0000256" key="4">
    <source>
        <dbReference type="ARBA" id="ARBA00022692"/>
    </source>
</evidence>
<keyword evidence="5" id="KW-1133">Transmembrane helix</keyword>
<keyword evidence="8" id="KW-1185">Reference proteome</keyword>
<evidence type="ECO:0000313" key="7">
    <source>
        <dbReference type="EMBL" id="ACM18791.1"/>
    </source>
</evidence>
<dbReference type="GO" id="GO:0005886">
    <property type="term" value="C:plasma membrane"/>
    <property type="evidence" value="ECO:0007669"/>
    <property type="project" value="UniProtKB-SubCell"/>
</dbReference>